<feature type="signal peptide" evidence="1">
    <location>
        <begin position="1"/>
        <end position="21"/>
    </location>
</feature>
<evidence type="ECO:0000313" key="3">
    <source>
        <dbReference type="EMBL" id="MBB5209386.1"/>
    </source>
</evidence>
<comment type="caution">
    <text evidence="3">The sequence shown here is derived from an EMBL/GenBank/DDBJ whole genome shotgun (WGS) entry which is preliminary data.</text>
</comment>
<gene>
    <name evidence="3" type="ORF">HNQ52_002955</name>
</gene>
<proteinExistence type="predicted"/>
<organism evidence="3 4">
    <name type="scientific">Chiayiivirga flava</name>
    <dbReference type="NCBI Taxonomy" id="659595"/>
    <lineage>
        <taxon>Bacteria</taxon>
        <taxon>Pseudomonadati</taxon>
        <taxon>Pseudomonadota</taxon>
        <taxon>Gammaproteobacteria</taxon>
        <taxon>Lysobacterales</taxon>
        <taxon>Lysobacteraceae</taxon>
        <taxon>Chiayiivirga</taxon>
    </lineage>
</organism>
<reference evidence="3 4" key="1">
    <citation type="submission" date="2020-08" db="EMBL/GenBank/DDBJ databases">
        <title>Genomic Encyclopedia of Type Strains, Phase IV (KMG-IV): sequencing the most valuable type-strain genomes for metagenomic binning, comparative biology and taxonomic classification.</title>
        <authorList>
            <person name="Goeker M."/>
        </authorList>
    </citation>
    <scope>NUCLEOTIDE SEQUENCE [LARGE SCALE GENOMIC DNA]</scope>
    <source>
        <strain evidence="3 4">DSM 24163</strain>
    </source>
</reference>
<evidence type="ECO:0000256" key="1">
    <source>
        <dbReference type="SAM" id="SignalP"/>
    </source>
</evidence>
<feature type="domain" description="PepSY" evidence="2">
    <location>
        <begin position="9"/>
        <end position="77"/>
    </location>
</feature>
<dbReference type="InterPro" id="IPR025711">
    <property type="entry name" value="PepSY"/>
</dbReference>
<keyword evidence="1" id="KW-0732">Signal</keyword>
<evidence type="ECO:0000313" key="4">
    <source>
        <dbReference type="Proteomes" id="UP000521199"/>
    </source>
</evidence>
<dbReference type="AlphaFoldDB" id="A0A7W8DA58"/>
<sequence length="144" mass="15484">MNKYLPFALAPLALVAATAFAQQIGGAADVEAKLRAAGYAEIRDVEFDSGLWEADVRRADGRWGDIAVDPATGEVFDARDGRTVLDVRGVTDALAAAGYTEVSDLDRDGALWEAEARDAQGQRVELRISGIDGRILHSDIEHDD</sequence>
<feature type="chain" id="PRO_5031457262" description="PepSY domain-containing protein" evidence="1">
    <location>
        <begin position="22"/>
        <end position="144"/>
    </location>
</feature>
<protein>
    <recommendedName>
        <fullName evidence="2">PepSY domain-containing protein</fullName>
    </recommendedName>
</protein>
<dbReference type="RefSeq" id="WP_183961931.1">
    <property type="nucleotide sequence ID" value="NZ_JACHHP010000006.1"/>
</dbReference>
<dbReference type="Pfam" id="PF13670">
    <property type="entry name" value="PepSY_2"/>
    <property type="match status" value="1"/>
</dbReference>
<dbReference type="EMBL" id="JACHHP010000006">
    <property type="protein sequence ID" value="MBB5209386.1"/>
    <property type="molecule type" value="Genomic_DNA"/>
</dbReference>
<accession>A0A7W8DA58</accession>
<evidence type="ECO:0000259" key="2">
    <source>
        <dbReference type="Pfam" id="PF13670"/>
    </source>
</evidence>
<keyword evidence="4" id="KW-1185">Reference proteome</keyword>
<dbReference type="Proteomes" id="UP000521199">
    <property type="component" value="Unassembled WGS sequence"/>
</dbReference>
<name>A0A7W8DA58_9GAMM</name>